<dbReference type="AlphaFoldDB" id="A0A2J6QER3"/>
<dbReference type="GO" id="GO:0022857">
    <property type="term" value="F:transmembrane transporter activity"/>
    <property type="evidence" value="ECO:0007669"/>
    <property type="project" value="InterPro"/>
</dbReference>
<evidence type="ECO:0000259" key="7">
    <source>
        <dbReference type="PROSITE" id="PS50850"/>
    </source>
</evidence>
<evidence type="ECO:0000256" key="2">
    <source>
        <dbReference type="ARBA" id="ARBA00008335"/>
    </source>
</evidence>
<evidence type="ECO:0000256" key="1">
    <source>
        <dbReference type="ARBA" id="ARBA00004141"/>
    </source>
</evidence>
<feature type="transmembrane region" description="Helical" evidence="6">
    <location>
        <begin position="172"/>
        <end position="193"/>
    </location>
</feature>
<comment type="subcellular location">
    <subcellularLocation>
        <location evidence="1">Membrane</location>
        <topology evidence="1">Multi-pass membrane protein</topology>
    </subcellularLocation>
</comment>
<dbReference type="Pfam" id="PF07690">
    <property type="entry name" value="MFS_1"/>
    <property type="match status" value="1"/>
</dbReference>
<feature type="transmembrane region" description="Helical" evidence="6">
    <location>
        <begin position="399"/>
        <end position="417"/>
    </location>
</feature>
<feature type="transmembrane region" description="Helical" evidence="6">
    <location>
        <begin position="105"/>
        <end position="128"/>
    </location>
</feature>
<dbReference type="CDD" id="cd17323">
    <property type="entry name" value="MFS_Tpo1_MDR_like"/>
    <property type="match status" value="1"/>
</dbReference>
<feature type="transmembrane region" description="Helical" evidence="6">
    <location>
        <begin position="231"/>
        <end position="254"/>
    </location>
</feature>
<evidence type="ECO:0000313" key="8">
    <source>
        <dbReference type="EMBL" id="PMD24736.1"/>
    </source>
</evidence>
<dbReference type="Gene3D" id="1.20.1250.20">
    <property type="entry name" value="MFS general substrate transporter like domains"/>
    <property type="match status" value="1"/>
</dbReference>
<feature type="transmembrane region" description="Helical" evidence="6">
    <location>
        <begin position="477"/>
        <end position="504"/>
    </location>
</feature>
<evidence type="ECO:0000256" key="5">
    <source>
        <dbReference type="ARBA" id="ARBA00023136"/>
    </source>
</evidence>
<dbReference type="STRING" id="1745343.A0A2J6QER3"/>
<dbReference type="EMBL" id="KZ613472">
    <property type="protein sequence ID" value="PMD24736.1"/>
    <property type="molecule type" value="Genomic_DNA"/>
</dbReference>
<protein>
    <submittedName>
        <fullName evidence="8">MFS multidrug transporter-like protein</fullName>
    </submittedName>
</protein>
<dbReference type="FunFam" id="1.20.1720.10:FF:000061">
    <property type="entry name" value="Uncharacterized protein"/>
    <property type="match status" value="1"/>
</dbReference>
<gene>
    <name evidence="8" type="ORF">NA56DRAFT_643246</name>
</gene>
<keyword evidence="3 6" id="KW-0812">Transmembrane</keyword>
<feature type="transmembrane region" description="Helical" evidence="6">
    <location>
        <begin position="260"/>
        <end position="280"/>
    </location>
</feature>
<dbReference type="PROSITE" id="PS50850">
    <property type="entry name" value="MFS"/>
    <property type="match status" value="1"/>
</dbReference>
<dbReference type="PANTHER" id="PTHR23502">
    <property type="entry name" value="MAJOR FACILITATOR SUPERFAMILY"/>
    <property type="match status" value="1"/>
</dbReference>
<feature type="domain" description="Major facilitator superfamily (MFS) profile" evidence="7">
    <location>
        <begin position="106"/>
        <end position="572"/>
    </location>
</feature>
<keyword evidence="5 6" id="KW-0472">Membrane</keyword>
<feature type="transmembrane region" description="Helical" evidence="6">
    <location>
        <begin position="199"/>
        <end position="219"/>
    </location>
</feature>
<sequence length="582" mass="64104">MPASDIDLAEDALGRISEVIIFEDDVENKANVKDDSTSDSTVKGRQENVLDGSSPVIYHYLNFDTLLPSPFTTSSISQEKPSRPPQPDLKKFTSPFDWSESRKNFMIWLSCIATTITAYTAGSYSPAVGQMAAEWNVSEVAALVGITSFCCGFGIAPMVLAPFSEIQGRYPVFVGAGIVFFICQICCAVTRSYAGMIVARFWAGCGSSVFSTMVGGVVSDLYHAHNRNTPMALFSGGALIGTGLGPMVSAFIAQNANWRWVFWVQVITCGVLVSAMTLFFKETRGSIILSKKARCLNEWYEEMERAGYVGFDMPVTPGSERTTSQRIRWKVKSDEERESISKMIGISVYRPFHLLVTEPVVFFFSLWVAFAWAVLYLTFRSIPLVFGRSHGFNIRESGAVFASMIVGATLSTVLSVYQDRLLARYLASSVKNIENSGRIRRAIDMSSPEGRLYFACIESALLPIGLFWFGWTQFPSIPWIVPALSVACATMGIYSIYLATFNYLADTYHRYASSALAAQSFCRNVLGGVFPLCTTSMFIHLTFQGAASLLGGLAALLTIVPWVLVLYGPKIRARSKFASEIM</sequence>
<dbReference type="FunFam" id="1.20.1250.20:FF:000082">
    <property type="entry name" value="MFS multidrug transporter, putative"/>
    <property type="match status" value="1"/>
</dbReference>
<evidence type="ECO:0000256" key="3">
    <source>
        <dbReference type="ARBA" id="ARBA00022692"/>
    </source>
</evidence>
<evidence type="ECO:0000313" key="9">
    <source>
        <dbReference type="Proteomes" id="UP000235672"/>
    </source>
</evidence>
<dbReference type="InterPro" id="IPR036259">
    <property type="entry name" value="MFS_trans_sf"/>
</dbReference>
<feature type="transmembrane region" description="Helical" evidence="6">
    <location>
        <begin position="525"/>
        <end position="543"/>
    </location>
</feature>
<organism evidence="8 9">
    <name type="scientific">Hyaloscypha hepaticicola</name>
    <dbReference type="NCBI Taxonomy" id="2082293"/>
    <lineage>
        <taxon>Eukaryota</taxon>
        <taxon>Fungi</taxon>
        <taxon>Dikarya</taxon>
        <taxon>Ascomycota</taxon>
        <taxon>Pezizomycotina</taxon>
        <taxon>Leotiomycetes</taxon>
        <taxon>Helotiales</taxon>
        <taxon>Hyaloscyphaceae</taxon>
        <taxon>Hyaloscypha</taxon>
    </lineage>
</organism>
<proteinExistence type="inferred from homology"/>
<accession>A0A2J6QER3</accession>
<evidence type="ECO:0000256" key="6">
    <source>
        <dbReference type="SAM" id="Phobius"/>
    </source>
</evidence>
<dbReference type="PANTHER" id="PTHR23502:SF134">
    <property type="entry name" value="MAJOR FACILITATOR SUPERFAMILY (MFS) PROFILE DOMAIN-CONTAINING PROTEIN-RELATED"/>
    <property type="match status" value="1"/>
</dbReference>
<dbReference type="GO" id="GO:0005886">
    <property type="term" value="C:plasma membrane"/>
    <property type="evidence" value="ECO:0007669"/>
    <property type="project" value="TreeGrafter"/>
</dbReference>
<comment type="similarity">
    <text evidence="2">Belongs to the major facilitator superfamily.</text>
</comment>
<reference evidence="8 9" key="1">
    <citation type="submission" date="2016-05" db="EMBL/GenBank/DDBJ databases">
        <title>A degradative enzymes factory behind the ericoid mycorrhizal symbiosis.</title>
        <authorList>
            <consortium name="DOE Joint Genome Institute"/>
            <person name="Martino E."/>
            <person name="Morin E."/>
            <person name="Grelet G."/>
            <person name="Kuo A."/>
            <person name="Kohler A."/>
            <person name="Daghino S."/>
            <person name="Barry K."/>
            <person name="Choi C."/>
            <person name="Cichocki N."/>
            <person name="Clum A."/>
            <person name="Copeland A."/>
            <person name="Hainaut M."/>
            <person name="Haridas S."/>
            <person name="Labutti K."/>
            <person name="Lindquist E."/>
            <person name="Lipzen A."/>
            <person name="Khouja H.-R."/>
            <person name="Murat C."/>
            <person name="Ohm R."/>
            <person name="Olson A."/>
            <person name="Spatafora J."/>
            <person name="Veneault-Fourrey C."/>
            <person name="Henrissat B."/>
            <person name="Grigoriev I."/>
            <person name="Martin F."/>
            <person name="Perotto S."/>
        </authorList>
    </citation>
    <scope>NUCLEOTIDE SEQUENCE [LARGE SCALE GENOMIC DNA]</scope>
    <source>
        <strain evidence="8 9">UAMH 7357</strain>
    </source>
</reference>
<keyword evidence="4 6" id="KW-1133">Transmembrane helix</keyword>
<keyword evidence="9" id="KW-1185">Reference proteome</keyword>
<feature type="transmembrane region" description="Helical" evidence="6">
    <location>
        <begin position="140"/>
        <end position="160"/>
    </location>
</feature>
<feature type="transmembrane region" description="Helical" evidence="6">
    <location>
        <begin position="450"/>
        <end position="471"/>
    </location>
</feature>
<feature type="transmembrane region" description="Helical" evidence="6">
    <location>
        <begin position="549"/>
        <end position="567"/>
    </location>
</feature>
<evidence type="ECO:0000256" key="4">
    <source>
        <dbReference type="ARBA" id="ARBA00022989"/>
    </source>
</evidence>
<dbReference type="SUPFAM" id="SSF103473">
    <property type="entry name" value="MFS general substrate transporter"/>
    <property type="match status" value="1"/>
</dbReference>
<dbReference type="OrthoDB" id="6770063at2759"/>
<dbReference type="Proteomes" id="UP000235672">
    <property type="component" value="Unassembled WGS sequence"/>
</dbReference>
<name>A0A2J6QER3_9HELO</name>
<dbReference type="InterPro" id="IPR020846">
    <property type="entry name" value="MFS_dom"/>
</dbReference>
<feature type="transmembrane region" description="Helical" evidence="6">
    <location>
        <begin position="360"/>
        <end position="379"/>
    </location>
</feature>
<dbReference type="InterPro" id="IPR011701">
    <property type="entry name" value="MFS"/>
</dbReference>